<dbReference type="Proteomes" id="UP000545074">
    <property type="component" value="Unassembled WGS sequence"/>
</dbReference>
<proteinExistence type="predicted"/>
<evidence type="ECO:0000259" key="1">
    <source>
        <dbReference type="Pfam" id="PF12476"/>
    </source>
</evidence>
<dbReference type="AlphaFoldDB" id="A0A7W2KH15"/>
<dbReference type="InterPro" id="IPR022532">
    <property type="entry name" value="DUF3696"/>
</dbReference>
<dbReference type="SUPFAM" id="SSF52540">
    <property type="entry name" value="P-loop containing nucleoside triphosphate hydrolases"/>
    <property type="match status" value="1"/>
</dbReference>
<dbReference type="RefSeq" id="WP_182389610.1">
    <property type="nucleotide sequence ID" value="NZ_JACGCX010000008.1"/>
</dbReference>
<dbReference type="CDD" id="cd00267">
    <property type="entry name" value="ABC_ATPase"/>
    <property type="match status" value="1"/>
</dbReference>
<gene>
    <name evidence="3" type="ORF">H4C80_14695</name>
</gene>
<dbReference type="PANTHER" id="PTHR43581:SF2">
    <property type="entry name" value="EXCINUCLEASE ATPASE SUBUNIT"/>
    <property type="match status" value="1"/>
</dbReference>
<feature type="domain" description="DUF3696" evidence="1">
    <location>
        <begin position="335"/>
        <end position="387"/>
    </location>
</feature>
<dbReference type="PIRSF" id="PIRSF034888">
    <property type="entry name" value="P-loop_UCP034888"/>
    <property type="match status" value="1"/>
</dbReference>
<dbReference type="EMBL" id="JACGCX010000008">
    <property type="protein sequence ID" value="MBA6098373.1"/>
    <property type="molecule type" value="Genomic_DNA"/>
</dbReference>
<comment type="caution">
    <text evidence="3">The sequence shown here is derived from an EMBL/GenBank/DDBJ whole genome shotgun (WGS) entry which is preliminary data.</text>
</comment>
<protein>
    <submittedName>
        <fullName evidence="3">DUF3696 domain-containing protein</fullName>
    </submittedName>
</protein>
<dbReference type="InterPro" id="IPR014592">
    <property type="entry name" value="P-loop_UCP034888"/>
</dbReference>
<evidence type="ECO:0000313" key="4">
    <source>
        <dbReference type="Proteomes" id="UP000545074"/>
    </source>
</evidence>
<dbReference type="PANTHER" id="PTHR43581">
    <property type="entry name" value="ATP/GTP PHOSPHATASE"/>
    <property type="match status" value="1"/>
</dbReference>
<feature type="domain" description="ATPase AAA-type core" evidence="2">
    <location>
        <begin position="219"/>
        <end position="324"/>
    </location>
</feature>
<dbReference type="InterPro" id="IPR027417">
    <property type="entry name" value="P-loop_NTPase"/>
</dbReference>
<evidence type="ECO:0000313" key="3">
    <source>
        <dbReference type="EMBL" id="MBA6098373.1"/>
    </source>
</evidence>
<dbReference type="Gene3D" id="3.40.50.300">
    <property type="entry name" value="P-loop containing nucleotide triphosphate hydrolases"/>
    <property type="match status" value="2"/>
</dbReference>
<accession>A0A7W2KH15</accession>
<evidence type="ECO:0000259" key="2">
    <source>
        <dbReference type="Pfam" id="PF13304"/>
    </source>
</evidence>
<dbReference type="Pfam" id="PF12476">
    <property type="entry name" value="DUF3696"/>
    <property type="match status" value="1"/>
</dbReference>
<organism evidence="3 4">
    <name type="scientific">Pseudomonas juntendi</name>
    <dbReference type="NCBI Taxonomy" id="2666183"/>
    <lineage>
        <taxon>Bacteria</taxon>
        <taxon>Pseudomonadati</taxon>
        <taxon>Pseudomonadota</taxon>
        <taxon>Gammaproteobacteria</taxon>
        <taxon>Pseudomonadales</taxon>
        <taxon>Pseudomonadaceae</taxon>
        <taxon>Pseudomonas</taxon>
    </lineage>
</organism>
<sequence length="395" mass="42681">MINSLYIENLKCFEKLKLPTPPLTLLTGFNAAGKSTATQGLLLLAQSLRQGATKKRIPLNGPLVKLGSPGDVLGESSTPTLSLGISSGDNKVSWTFGPDADRTGHVLSLDSHSWATHSTSGKWTGSESLRPTGLCGEAAPEEINTLVNQLKEIVYISAVRSVATELFPSPDAPDPVWADVGTTGEYAAWWFAERLDEDIEVSRAYPSEQALTLRRQFNAWAGELFPGAEANAQRIPGSSFVKLELRNHNTDTWRRPANIGYGYTYAFPIILAGLLAKKGQILIIDSPEAHLHPMAQSKIGKFLATVAATGVQVIVETHSDHLLNGVRLAVRGQFIAPESVGVHFFNARPRSTNDPAHVVALNVDGQGNLSEWPKGFFDQAENDLAVLAGWMPQAN</sequence>
<dbReference type="Pfam" id="PF13304">
    <property type="entry name" value="AAA_21"/>
    <property type="match status" value="1"/>
</dbReference>
<name>A0A7W2KH15_9PSED</name>
<dbReference type="InterPro" id="IPR051396">
    <property type="entry name" value="Bact_Antivir_Def_Nuclease"/>
</dbReference>
<reference evidence="3 4" key="1">
    <citation type="submission" date="2020-07" db="EMBL/GenBank/DDBJ databases">
        <title>Diversity of carbapenemase encoding genes among Pseudomonas putida group clinical isolates in a tertiary Brazilian hospital.</title>
        <authorList>
            <person name="Alberto-Lei F."/>
            <person name="Nodari C.S."/>
            <person name="Streling A.P."/>
            <person name="Paulino J.T."/>
            <person name="Bessa-Neto F.O."/>
            <person name="Cayo R."/>
            <person name="Gales A.C."/>
        </authorList>
    </citation>
    <scope>NUCLEOTIDE SEQUENCE [LARGE SCALE GENOMIC DNA]</scope>
    <source>
        <strain evidence="3 4">12815</strain>
    </source>
</reference>
<dbReference type="InterPro" id="IPR003959">
    <property type="entry name" value="ATPase_AAA_core"/>
</dbReference>